<organism evidence="1 2">
    <name type="scientific">Dorea amylophila</name>
    <dbReference type="NCBI Taxonomy" id="2981789"/>
    <lineage>
        <taxon>Bacteria</taxon>
        <taxon>Bacillati</taxon>
        <taxon>Bacillota</taxon>
        <taxon>Clostridia</taxon>
        <taxon>Lachnospirales</taxon>
        <taxon>Lachnospiraceae</taxon>
        <taxon>Dorea</taxon>
    </lineage>
</organism>
<dbReference type="Proteomes" id="UP001614216">
    <property type="component" value="Unassembled WGS sequence"/>
</dbReference>
<gene>
    <name evidence="1" type="ORF">ACIF0M_06120</name>
</gene>
<evidence type="ECO:0000313" key="2">
    <source>
        <dbReference type="Proteomes" id="UP001614216"/>
    </source>
</evidence>
<comment type="caution">
    <text evidence="1">The sequence shown here is derived from an EMBL/GenBank/DDBJ whole genome shotgun (WGS) entry which is preliminary data.</text>
</comment>
<protein>
    <submittedName>
        <fullName evidence="1">Uncharacterized protein</fullName>
    </submittedName>
</protein>
<evidence type="ECO:0000313" key="1">
    <source>
        <dbReference type="EMBL" id="MFI7845116.1"/>
    </source>
</evidence>
<sequence>MQKCGRGFLYPCLKFKRLHYIEARTRNDEQTDMIIGVKEVVLGEKLLIEAVV</sequence>
<keyword evidence="2" id="KW-1185">Reference proteome</keyword>
<dbReference type="EMBL" id="JBITRD010000007">
    <property type="protein sequence ID" value="MFI7845116.1"/>
    <property type="molecule type" value="Genomic_DNA"/>
</dbReference>
<proteinExistence type="predicted"/>
<reference evidence="1 2" key="1">
    <citation type="submission" date="2024-08" db="EMBL/GenBank/DDBJ databases">
        <authorList>
            <person name="Vancuren S.J."/>
            <person name="Allen-Vercoe E."/>
        </authorList>
    </citation>
    <scope>NUCLEOTIDE SEQUENCE [LARGE SCALE GENOMIC DNA]</scope>
    <source>
        <strain evidence="1 2">16-6-I_42_FAA</strain>
    </source>
</reference>
<accession>A0ABW8AXK3</accession>
<name>A0ABW8AXK3_9FIRM</name>
<dbReference type="RefSeq" id="WP_396569490.1">
    <property type="nucleotide sequence ID" value="NZ_JBITRD010000007.1"/>
</dbReference>